<dbReference type="InterPro" id="IPR051681">
    <property type="entry name" value="Ser/Thr_Kinases-Pseudokinases"/>
</dbReference>
<dbReference type="Pfam" id="PF07714">
    <property type="entry name" value="PK_Tyr_Ser-Thr"/>
    <property type="match status" value="1"/>
</dbReference>
<dbReference type="InterPro" id="IPR011990">
    <property type="entry name" value="TPR-like_helical_dom_sf"/>
</dbReference>
<dbReference type="Pfam" id="PF13424">
    <property type="entry name" value="TPR_12"/>
    <property type="match status" value="1"/>
</dbReference>
<gene>
    <name evidence="3" type="ORF">RDB_LOCUS129731</name>
</gene>
<sequence length="862" mass="96083">MDHPPLSIAALTVRSKPTGYDINRSFKTSLNIAMKECDAGLVARAAEDVEQAFIHFTKAYILFVEELPTHPRFVHLEPYKQNVIIGRGKEVDIWRSEMKVLIKKRVWEWDIRHLRLDAPITTRPRVQSESGVSGARSRLKPTPPSTIDLNSGFSEDIAKHSSVERHKRTVSDAGVSNPQSSAHGRSSRHRSLSPSNRDHLVPSSRTILPDNPTFLNVAVLRTHLTHLDVQPLVTTIPQVPGSNDKDPSKDSEHDLHSRTENSTPEVPTLILTEPTGEQSPGPQTNSEASSIETPDGEVTFPTMQHHNDTNNDSNPQLPEIEKTRPRAVSATLPHWRAGRPPMLASNPQVLLGPRPGSCPPVPMTKVLGSKSSQPFNTTPAISFDETCTVDSSHRSNYFTAPTEFESTFMDDMDVSSDPEHPESIAKLEEEALAYLEAEKFEKATDIFMDVLDLRRRIQGDSHLFTIQTMSNLGLGYEGQGELDQAIGILCETLIELNNSHSSVNVVFRSPIEERLADLRKRQAEAIGSMTIVRCTDLRRGTKRTNSIDQIATRVRSNKTLPFNIDSNTTPETIMAHLTNRRCPDLTHLIDTAQCSAVPVSEGGYGDIWKGVLIGLGHVAMKSLRVNNGRGKLNKRLAQELYAWSKADHENVLKLLGLAYYKDSIVMISPWMQYGSINAYLEQHPDTNRLHIAIQIADGIAHLHRIGMVHGDLKAQNVFVSQDGIFKVGDFGLAVLLGERSIAFLPSSTGNNALGTMRWMAPELFMGGSVSLKSDIYSLGMMADYLRFQELVSGRVPFWELTTIQFLAICMQKKIPTLPLKIETMGKRGWILWNMLCKCWDVRPQERPTADQVLREVHKAASH</sequence>
<dbReference type="InterPro" id="IPR000719">
    <property type="entry name" value="Prot_kinase_dom"/>
</dbReference>
<evidence type="ECO:0000256" key="1">
    <source>
        <dbReference type="SAM" id="MobiDB-lite"/>
    </source>
</evidence>
<dbReference type="SUPFAM" id="SSF48452">
    <property type="entry name" value="TPR-like"/>
    <property type="match status" value="1"/>
</dbReference>
<dbReference type="InterPro" id="IPR011009">
    <property type="entry name" value="Kinase-like_dom_sf"/>
</dbReference>
<feature type="region of interest" description="Disordered" evidence="1">
    <location>
        <begin position="235"/>
        <end position="318"/>
    </location>
</feature>
<dbReference type="InterPro" id="IPR008271">
    <property type="entry name" value="Ser/Thr_kinase_AS"/>
</dbReference>
<proteinExistence type="predicted"/>
<dbReference type="InterPro" id="IPR001245">
    <property type="entry name" value="Ser-Thr/Tyr_kinase_cat_dom"/>
</dbReference>
<dbReference type="GO" id="GO:0005524">
    <property type="term" value="F:ATP binding"/>
    <property type="evidence" value="ECO:0007669"/>
    <property type="project" value="InterPro"/>
</dbReference>
<evidence type="ECO:0000259" key="2">
    <source>
        <dbReference type="PROSITE" id="PS50011"/>
    </source>
</evidence>
<reference evidence="3" key="1">
    <citation type="submission" date="2021-01" db="EMBL/GenBank/DDBJ databases">
        <authorList>
            <person name="Kaushik A."/>
        </authorList>
    </citation>
    <scope>NUCLEOTIDE SEQUENCE</scope>
    <source>
        <strain evidence="3">Type strain: AG8-Rh-89/</strain>
    </source>
</reference>
<dbReference type="AlphaFoldDB" id="A0A8H3DGS4"/>
<dbReference type="PROSITE" id="PS50011">
    <property type="entry name" value="PROTEIN_KINASE_DOM"/>
    <property type="match status" value="1"/>
</dbReference>
<comment type="caution">
    <text evidence="3">The sequence shown here is derived from an EMBL/GenBank/DDBJ whole genome shotgun (WGS) entry which is preliminary data.</text>
</comment>
<evidence type="ECO:0000313" key="4">
    <source>
        <dbReference type="Proteomes" id="UP000663850"/>
    </source>
</evidence>
<evidence type="ECO:0000313" key="3">
    <source>
        <dbReference type="EMBL" id="CAE6530245.1"/>
    </source>
</evidence>
<dbReference type="SMART" id="SM00220">
    <property type="entry name" value="S_TKc"/>
    <property type="match status" value="1"/>
</dbReference>
<name>A0A8H3DGS4_9AGAM</name>
<dbReference type="PROSITE" id="PS00108">
    <property type="entry name" value="PROTEIN_KINASE_ST"/>
    <property type="match status" value="1"/>
</dbReference>
<protein>
    <recommendedName>
        <fullName evidence="2">Protein kinase domain-containing protein</fullName>
    </recommendedName>
</protein>
<dbReference type="GO" id="GO:0004674">
    <property type="term" value="F:protein serine/threonine kinase activity"/>
    <property type="evidence" value="ECO:0007669"/>
    <property type="project" value="TreeGrafter"/>
</dbReference>
<dbReference type="Gene3D" id="1.20.58.80">
    <property type="entry name" value="Phosphotransferase system, lactose/cellobiose-type IIA subunit"/>
    <property type="match status" value="1"/>
</dbReference>
<feature type="domain" description="Protein kinase" evidence="2">
    <location>
        <begin position="593"/>
        <end position="862"/>
    </location>
</feature>
<organism evidence="3 4">
    <name type="scientific">Rhizoctonia solani</name>
    <dbReference type="NCBI Taxonomy" id="456999"/>
    <lineage>
        <taxon>Eukaryota</taxon>
        <taxon>Fungi</taxon>
        <taxon>Dikarya</taxon>
        <taxon>Basidiomycota</taxon>
        <taxon>Agaricomycotina</taxon>
        <taxon>Agaricomycetes</taxon>
        <taxon>Cantharellales</taxon>
        <taxon>Ceratobasidiaceae</taxon>
        <taxon>Rhizoctonia</taxon>
    </lineage>
</organism>
<dbReference type="SUPFAM" id="SSF56112">
    <property type="entry name" value="Protein kinase-like (PK-like)"/>
    <property type="match status" value="1"/>
</dbReference>
<feature type="compositionally biased region" description="Polar residues" evidence="1">
    <location>
        <begin position="275"/>
        <end position="292"/>
    </location>
</feature>
<dbReference type="EMBL" id="CAJMWZ010006976">
    <property type="protein sequence ID" value="CAE6530245.1"/>
    <property type="molecule type" value="Genomic_DNA"/>
</dbReference>
<dbReference type="Proteomes" id="UP000663850">
    <property type="component" value="Unassembled WGS sequence"/>
</dbReference>
<dbReference type="PANTHER" id="PTHR44329">
    <property type="entry name" value="SERINE/THREONINE-PROTEIN KINASE TNNI3K-RELATED"/>
    <property type="match status" value="1"/>
</dbReference>
<accession>A0A8H3DGS4</accession>
<feature type="compositionally biased region" description="Basic and acidic residues" evidence="1">
    <location>
        <begin position="243"/>
        <end position="259"/>
    </location>
</feature>
<dbReference type="Gene3D" id="1.25.40.10">
    <property type="entry name" value="Tetratricopeptide repeat domain"/>
    <property type="match status" value="1"/>
</dbReference>
<dbReference type="Gene3D" id="1.10.510.10">
    <property type="entry name" value="Transferase(Phosphotransferase) domain 1"/>
    <property type="match status" value="1"/>
</dbReference>
<feature type="region of interest" description="Disordered" evidence="1">
    <location>
        <begin position="123"/>
        <end position="210"/>
    </location>
</feature>